<dbReference type="RefSeq" id="XP_025381201.1">
    <property type="nucleotide sequence ID" value="XM_025524711.1"/>
</dbReference>
<feature type="compositionally biased region" description="Low complexity" evidence="1">
    <location>
        <begin position="50"/>
        <end position="69"/>
    </location>
</feature>
<dbReference type="EMBL" id="KZ819634">
    <property type="protein sequence ID" value="PWN94003.1"/>
    <property type="molecule type" value="Genomic_DNA"/>
</dbReference>
<gene>
    <name evidence="3" type="ORF">FA10DRAFT_299327</name>
</gene>
<dbReference type="PANTHER" id="PTHR45348:SF2">
    <property type="entry name" value="ZINC-TYPE ALCOHOL DEHYDROGENASE-LIKE PROTEIN C2E1P3.01"/>
    <property type="match status" value="1"/>
</dbReference>
<dbReference type="SMART" id="SM00829">
    <property type="entry name" value="PKS_ER"/>
    <property type="match status" value="1"/>
</dbReference>
<organism evidence="3 4">
    <name type="scientific">Acaromyces ingoldii</name>
    <dbReference type="NCBI Taxonomy" id="215250"/>
    <lineage>
        <taxon>Eukaryota</taxon>
        <taxon>Fungi</taxon>
        <taxon>Dikarya</taxon>
        <taxon>Basidiomycota</taxon>
        <taxon>Ustilaginomycotina</taxon>
        <taxon>Exobasidiomycetes</taxon>
        <taxon>Exobasidiales</taxon>
        <taxon>Cryptobasidiaceae</taxon>
        <taxon>Acaromyces</taxon>
    </lineage>
</organism>
<dbReference type="AlphaFoldDB" id="A0A316Z1E2"/>
<dbReference type="CDD" id="cd08249">
    <property type="entry name" value="enoyl_reductase_like"/>
    <property type="match status" value="1"/>
</dbReference>
<evidence type="ECO:0000259" key="2">
    <source>
        <dbReference type="SMART" id="SM00829"/>
    </source>
</evidence>
<feature type="domain" description="Enoyl reductase (ER)" evidence="2">
    <location>
        <begin position="98"/>
        <end position="452"/>
    </location>
</feature>
<protein>
    <recommendedName>
        <fullName evidence="2">Enoyl reductase (ER) domain-containing protein</fullName>
    </recommendedName>
</protein>
<dbReference type="Proteomes" id="UP000245768">
    <property type="component" value="Unassembled WGS sequence"/>
</dbReference>
<dbReference type="InParanoid" id="A0A316Z1E2"/>
<dbReference type="STRING" id="215250.A0A316Z1E2"/>
<reference evidence="3 4" key="1">
    <citation type="journal article" date="2018" name="Mol. Biol. Evol.">
        <title>Broad Genomic Sampling Reveals a Smut Pathogenic Ancestry of the Fungal Clade Ustilaginomycotina.</title>
        <authorList>
            <person name="Kijpornyongpan T."/>
            <person name="Mondo S.J."/>
            <person name="Barry K."/>
            <person name="Sandor L."/>
            <person name="Lee J."/>
            <person name="Lipzen A."/>
            <person name="Pangilinan J."/>
            <person name="LaButti K."/>
            <person name="Hainaut M."/>
            <person name="Henrissat B."/>
            <person name="Grigoriev I.V."/>
            <person name="Spatafora J.W."/>
            <person name="Aime M.C."/>
        </authorList>
    </citation>
    <scope>NUCLEOTIDE SEQUENCE [LARGE SCALE GENOMIC DNA]</scope>
    <source>
        <strain evidence="3 4">MCA 4198</strain>
    </source>
</reference>
<dbReference type="Gene3D" id="3.90.180.10">
    <property type="entry name" value="Medium-chain alcohol dehydrogenases, catalytic domain"/>
    <property type="match status" value="1"/>
</dbReference>
<dbReference type="Gene3D" id="3.40.50.720">
    <property type="entry name" value="NAD(P)-binding Rossmann-like Domain"/>
    <property type="match status" value="1"/>
</dbReference>
<evidence type="ECO:0000256" key="1">
    <source>
        <dbReference type="SAM" id="MobiDB-lite"/>
    </source>
</evidence>
<dbReference type="InterPro" id="IPR036291">
    <property type="entry name" value="NAD(P)-bd_dom_sf"/>
</dbReference>
<dbReference type="Pfam" id="PF08240">
    <property type="entry name" value="ADH_N"/>
    <property type="match status" value="1"/>
</dbReference>
<evidence type="ECO:0000313" key="3">
    <source>
        <dbReference type="EMBL" id="PWN94003.1"/>
    </source>
</evidence>
<dbReference type="InterPro" id="IPR011032">
    <property type="entry name" value="GroES-like_sf"/>
</dbReference>
<dbReference type="InterPro" id="IPR013149">
    <property type="entry name" value="ADH-like_C"/>
</dbReference>
<dbReference type="InterPro" id="IPR047122">
    <property type="entry name" value="Trans-enoyl_RdTase-like"/>
</dbReference>
<dbReference type="Pfam" id="PF00107">
    <property type="entry name" value="ADH_zinc_N"/>
    <property type="match status" value="1"/>
</dbReference>
<sequence length="477" mass="50801">MLSVSPPTHTGGFGLGDFEELKRAAALALVASPHDVVLGGGWDDVEKVQASTPSTSASPVASSSASLPDDSPPSSPSPEGVTSPLSGSGLLIKSKHQGWERSFDLDHEWPRPQIQEPDEVLIRNVTAGLNPVDFKSILYNFGIPDTPWVLGRDVAGIVEEVGANVTDLSVGQRVWTCADSRDVRAGAYQTYCIARRTHVGSYDTDSVSDDEAATLGTGLVTAAIAAYWFFQWNRPASLGGGKMPRKGNEGAASEKAHTPEKGAPWVLIYGGGSITGIYMAQLARLAGLRTIAIASPSNFDYLTSDSIGVTECVDRYLSEQELSSKIDDITGDHGLSYVLDCVGSKTATMCEKIARQRGQGDAEMICLAGNPKSEGLPEGTRKVVVHRISFSTTFYGDDVFATKVMADLDELLRTSQLNSVRPHLVEDGLAGVRRGLEALRDGAAPRAKKLVVRISETPSAHLTHLGVRAELGWNGVV</sequence>
<dbReference type="OrthoDB" id="10257049at2759"/>
<feature type="region of interest" description="Disordered" evidence="1">
    <location>
        <begin position="48"/>
        <end position="87"/>
    </location>
</feature>
<dbReference type="PANTHER" id="PTHR45348">
    <property type="entry name" value="HYPOTHETICAL OXIDOREDUCTASE (EUROFUNG)"/>
    <property type="match status" value="1"/>
</dbReference>
<dbReference type="InterPro" id="IPR013154">
    <property type="entry name" value="ADH-like_N"/>
</dbReference>
<evidence type="ECO:0000313" key="4">
    <source>
        <dbReference type="Proteomes" id="UP000245768"/>
    </source>
</evidence>
<dbReference type="SUPFAM" id="SSF50129">
    <property type="entry name" value="GroES-like"/>
    <property type="match status" value="1"/>
</dbReference>
<dbReference type="InterPro" id="IPR020843">
    <property type="entry name" value="ER"/>
</dbReference>
<dbReference type="SUPFAM" id="SSF51735">
    <property type="entry name" value="NAD(P)-binding Rossmann-fold domains"/>
    <property type="match status" value="1"/>
</dbReference>
<name>A0A316Z1E2_9BASI</name>
<proteinExistence type="predicted"/>
<dbReference type="GO" id="GO:0016651">
    <property type="term" value="F:oxidoreductase activity, acting on NAD(P)H"/>
    <property type="evidence" value="ECO:0007669"/>
    <property type="project" value="InterPro"/>
</dbReference>
<keyword evidence="4" id="KW-1185">Reference proteome</keyword>
<accession>A0A316Z1E2</accession>
<dbReference type="GeneID" id="37046627"/>